<proteinExistence type="predicted"/>
<evidence type="ECO:0000313" key="2">
    <source>
        <dbReference type="Proteomes" id="UP001519460"/>
    </source>
</evidence>
<organism evidence="1 2">
    <name type="scientific">Batillaria attramentaria</name>
    <dbReference type="NCBI Taxonomy" id="370345"/>
    <lineage>
        <taxon>Eukaryota</taxon>
        <taxon>Metazoa</taxon>
        <taxon>Spiralia</taxon>
        <taxon>Lophotrochozoa</taxon>
        <taxon>Mollusca</taxon>
        <taxon>Gastropoda</taxon>
        <taxon>Caenogastropoda</taxon>
        <taxon>Sorbeoconcha</taxon>
        <taxon>Cerithioidea</taxon>
        <taxon>Batillariidae</taxon>
        <taxon>Batillaria</taxon>
    </lineage>
</organism>
<dbReference type="EMBL" id="JACVVK020000050">
    <property type="protein sequence ID" value="KAK7498548.1"/>
    <property type="molecule type" value="Genomic_DNA"/>
</dbReference>
<dbReference type="Proteomes" id="UP001519460">
    <property type="component" value="Unassembled WGS sequence"/>
</dbReference>
<comment type="caution">
    <text evidence="1">The sequence shown here is derived from an EMBL/GenBank/DDBJ whole genome shotgun (WGS) entry which is preliminary data.</text>
</comment>
<sequence>MTTSPGAASHSGTGAAEHMHLPSIACHAKAPSYLLCVCRPDFQNRIISLTPSQRKQTRKTMPALAKGRGVTRMIHSPNITWGIIICV</sequence>
<name>A0ABD0LGN6_9CAEN</name>
<protein>
    <submittedName>
        <fullName evidence="1">Uncharacterized protein</fullName>
    </submittedName>
</protein>
<accession>A0ABD0LGN6</accession>
<reference evidence="1 2" key="1">
    <citation type="journal article" date="2023" name="Sci. Data">
        <title>Genome assembly of the Korean intertidal mud-creeper Batillaria attramentaria.</title>
        <authorList>
            <person name="Patra A.K."/>
            <person name="Ho P.T."/>
            <person name="Jun S."/>
            <person name="Lee S.J."/>
            <person name="Kim Y."/>
            <person name="Won Y.J."/>
        </authorList>
    </citation>
    <scope>NUCLEOTIDE SEQUENCE [LARGE SCALE GENOMIC DNA]</scope>
    <source>
        <strain evidence="1">Wonlab-2016</strain>
    </source>
</reference>
<dbReference type="AlphaFoldDB" id="A0ABD0LGN6"/>
<keyword evidence="2" id="KW-1185">Reference proteome</keyword>
<gene>
    <name evidence="1" type="ORF">BaRGS_00010208</name>
</gene>
<evidence type="ECO:0000313" key="1">
    <source>
        <dbReference type="EMBL" id="KAK7498548.1"/>
    </source>
</evidence>